<dbReference type="PANTHER" id="PTHR43163">
    <property type="entry name" value="DIPEPTIDE TRANSPORT SYSTEM PERMEASE PROTEIN DPPB-RELATED"/>
    <property type="match status" value="1"/>
</dbReference>
<evidence type="ECO:0000256" key="3">
    <source>
        <dbReference type="ARBA" id="ARBA00022475"/>
    </source>
</evidence>
<organism evidence="9 10">
    <name type="scientific">Lysinibacillus capsici</name>
    <dbReference type="NCBI Taxonomy" id="2115968"/>
    <lineage>
        <taxon>Bacteria</taxon>
        <taxon>Bacillati</taxon>
        <taxon>Bacillota</taxon>
        <taxon>Bacilli</taxon>
        <taxon>Bacillales</taxon>
        <taxon>Bacillaceae</taxon>
        <taxon>Lysinibacillus</taxon>
    </lineage>
</organism>
<dbReference type="EC" id="3.6.3.24" evidence="9"/>
<keyword evidence="3" id="KW-1003">Cell membrane</keyword>
<evidence type="ECO:0000256" key="2">
    <source>
        <dbReference type="ARBA" id="ARBA00022448"/>
    </source>
</evidence>
<feature type="transmembrane region" description="Helical" evidence="7">
    <location>
        <begin position="277"/>
        <end position="302"/>
    </location>
</feature>
<dbReference type="InterPro" id="IPR000515">
    <property type="entry name" value="MetI-like"/>
</dbReference>
<keyword evidence="9" id="KW-0378">Hydrolase</keyword>
<keyword evidence="2 7" id="KW-0813">Transport</keyword>
<proteinExistence type="inferred from homology"/>
<dbReference type="InterPro" id="IPR035906">
    <property type="entry name" value="MetI-like_sf"/>
</dbReference>
<dbReference type="Proteomes" id="UP000251431">
    <property type="component" value="Unassembled WGS sequence"/>
</dbReference>
<keyword evidence="5 7" id="KW-1133">Transmembrane helix</keyword>
<dbReference type="PANTHER" id="PTHR43163:SF6">
    <property type="entry name" value="DIPEPTIDE TRANSPORT SYSTEM PERMEASE PROTEIN DPPB-RELATED"/>
    <property type="match status" value="1"/>
</dbReference>
<gene>
    <name evidence="9" type="primary">nikB</name>
    <name evidence="9" type="ORF">NCTC7582_04431</name>
</gene>
<evidence type="ECO:0000256" key="5">
    <source>
        <dbReference type="ARBA" id="ARBA00022989"/>
    </source>
</evidence>
<dbReference type="Pfam" id="PF00528">
    <property type="entry name" value="BPD_transp_1"/>
    <property type="match status" value="1"/>
</dbReference>
<evidence type="ECO:0000259" key="8">
    <source>
        <dbReference type="PROSITE" id="PS50928"/>
    </source>
</evidence>
<dbReference type="SUPFAM" id="SSF161098">
    <property type="entry name" value="MetI-like"/>
    <property type="match status" value="1"/>
</dbReference>
<keyword evidence="4 7" id="KW-0812">Transmembrane</keyword>
<feature type="transmembrane region" description="Helical" evidence="7">
    <location>
        <begin position="12"/>
        <end position="30"/>
    </location>
</feature>
<feature type="transmembrane region" description="Helical" evidence="7">
    <location>
        <begin position="176"/>
        <end position="195"/>
    </location>
</feature>
<dbReference type="GO" id="GO:0016787">
    <property type="term" value="F:hydrolase activity"/>
    <property type="evidence" value="ECO:0007669"/>
    <property type="project" value="UniProtKB-KW"/>
</dbReference>
<feature type="transmembrane region" description="Helical" evidence="7">
    <location>
        <begin position="102"/>
        <end position="122"/>
    </location>
</feature>
<dbReference type="EMBL" id="UAQE01000004">
    <property type="protein sequence ID" value="SPU38469.1"/>
    <property type="molecule type" value="Genomic_DNA"/>
</dbReference>
<feature type="transmembrane region" description="Helical" evidence="7">
    <location>
        <begin position="238"/>
        <end position="265"/>
    </location>
</feature>
<dbReference type="Pfam" id="PF19300">
    <property type="entry name" value="BPD_transp_1_N"/>
    <property type="match status" value="1"/>
</dbReference>
<comment type="similarity">
    <text evidence="7">Belongs to the binding-protein-dependent transport system permease family.</text>
</comment>
<evidence type="ECO:0000313" key="9">
    <source>
        <dbReference type="EMBL" id="SPU38469.1"/>
    </source>
</evidence>
<dbReference type="InterPro" id="IPR045621">
    <property type="entry name" value="BPD_transp_1_N"/>
</dbReference>
<name>A0A2X1A2I3_9BACI</name>
<protein>
    <submittedName>
        <fullName evidence="9">Nickel import ABC transporter permease subunit NikB</fullName>
        <ecNumber evidence="9">3.6.3.24</ecNumber>
    </submittedName>
</protein>
<evidence type="ECO:0000256" key="4">
    <source>
        <dbReference type="ARBA" id="ARBA00022692"/>
    </source>
</evidence>
<evidence type="ECO:0000256" key="6">
    <source>
        <dbReference type="ARBA" id="ARBA00023136"/>
    </source>
</evidence>
<accession>A0A2X1A2I3</accession>
<sequence length="313" mass="34817">MVPFFVKRLASMLLALFGITIIAFGLIRFIPVDPVEAYFTINQVPATEEAMTSMREEMGLDQPLWMQYIAWLSHALQLDFGTSFVSKKAVATELFQRFETTLLLAVTALVIIIVISFSIGIWSARKNGGWLDWFTRTAIFTIASMPSFWLAFLFIYTVALKWGVLPLMGWGSFAHVILPSITLALGFIPYYIRLIRSSMREEMKKPHVLFARARGVKETVILRSHIFKSILPQLITSLAMTCGGLLGGAAIIENVFAISGVGHFIVEAMLARDYAVLQAFIVIIGGLYITINFIADILCAVVDPRVRLKGGAL</sequence>
<evidence type="ECO:0000256" key="7">
    <source>
        <dbReference type="RuleBase" id="RU363032"/>
    </source>
</evidence>
<dbReference type="AlphaFoldDB" id="A0A2X1A2I3"/>
<reference evidence="9 10" key="1">
    <citation type="submission" date="2018-06" db="EMBL/GenBank/DDBJ databases">
        <authorList>
            <consortium name="Pathogen Informatics"/>
            <person name="Doyle S."/>
        </authorList>
    </citation>
    <scope>NUCLEOTIDE SEQUENCE [LARGE SCALE GENOMIC DNA]</scope>
    <source>
        <strain evidence="9 10">NCTC7582</strain>
    </source>
</reference>
<feature type="domain" description="ABC transmembrane type-1" evidence="8">
    <location>
        <begin position="98"/>
        <end position="295"/>
    </location>
</feature>
<dbReference type="RefSeq" id="WP_112118405.1">
    <property type="nucleotide sequence ID" value="NZ_UAQE01000004.1"/>
</dbReference>
<dbReference type="Gene3D" id="1.10.3720.10">
    <property type="entry name" value="MetI-like"/>
    <property type="match status" value="1"/>
</dbReference>
<evidence type="ECO:0000313" key="10">
    <source>
        <dbReference type="Proteomes" id="UP000251431"/>
    </source>
</evidence>
<dbReference type="PROSITE" id="PS50928">
    <property type="entry name" value="ABC_TM1"/>
    <property type="match status" value="1"/>
</dbReference>
<dbReference type="CDD" id="cd06261">
    <property type="entry name" value="TM_PBP2"/>
    <property type="match status" value="1"/>
</dbReference>
<feature type="transmembrane region" description="Helical" evidence="7">
    <location>
        <begin position="134"/>
        <end position="156"/>
    </location>
</feature>
<keyword evidence="6 7" id="KW-0472">Membrane</keyword>
<comment type="subcellular location">
    <subcellularLocation>
        <location evidence="1 7">Cell membrane</location>
        <topology evidence="1 7">Multi-pass membrane protein</topology>
    </subcellularLocation>
</comment>
<dbReference type="GO" id="GO:0055085">
    <property type="term" value="P:transmembrane transport"/>
    <property type="evidence" value="ECO:0007669"/>
    <property type="project" value="InterPro"/>
</dbReference>
<evidence type="ECO:0000256" key="1">
    <source>
        <dbReference type="ARBA" id="ARBA00004651"/>
    </source>
</evidence>
<dbReference type="GO" id="GO:0005886">
    <property type="term" value="C:plasma membrane"/>
    <property type="evidence" value="ECO:0007669"/>
    <property type="project" value="UniProtKB-SubCell"/>
</dbReference>